<evidence type="ECO:0000256" key="3">
    <source>
        <dbReference type="PROSITE-ProRule" id="PRU00284"/>
    </source>
</evidence>
<dbReference type="Gene3D" id="6.10.340.10">
    <property type="match status" value="1"/>
</dbReference>
<gene>
    <name evidence="9" type="ordered locus">Hbal_0966</name>
</gene>
<dbReference type="InterPro" id="IPR024478">
    <property type="entry name" value="HlyB_4HB_MCP"/>
</dbReference>
<dbReference type="Gene3D" id="1.10.287.950">
    <property type="entry name" value="Methyl-accepting chemotaxis protein"/>
    <property type="match status" value="1"/>
</dbReference>
<evidence type="ECO:0000256" key="4">
    <source>
        <dbReference type="SAM" id="MobiDB-lite"/>
    </source>
</evidence>
<dbReference type="Pfam" id="PF00015">
    <property type="entry name" value="MCPsignal"/>
    <property type="match status" value="1"/>
</dbReference>
<dbReference type="InterPro" id="IPR003660">
    <property type="entry name" value="HAMP_dom"/>
</dbReference>
<dbReference type="eggNOG" id="COG2972">
    <property type="taxonomic scope" value="Bacteria"/>
</dbReference>
<dbReference type="PANTHER" id="PTHR32089">
    <property type="entry name" value="METHYL-ACCEPTING CHEMOTAXIS PROTEIN MCPB"/>
    <property type="match status" value="1"/>
</dbReference>
<dbReference type="HOGENOM" id="CLU_000445_107_27_5"/>
<accession>C6XQQ4</accession>
<dbReference type="PROSITE" id="PS50111">
    <property type="entry name" value="CHEMOTAXIS_TRANSDUC_2"/>
    <property type="match status" value="1"/>
</dbReference>
<feature type="domain" description="Methyl-accepting transducer" evidence="6">
    <location>
        <begin position="408"/>
        <end position="651"/>
    </location>
</feature>
<evidence type="ECO:0000259" key="8">
    <source>
        <dbReference type="PROSITE" id="PS51753"/>
    </source>
</evidence>
<dbReference type="OrthoDB" id="369026at2"/>
<dbReference type="EMBL" id="CP001678">
    <property type="protein sequence ID" value="ACT58660.1"/>
    <property type="molecule type" value="Genomic_DNA"/>
</dbReference>
<evidence type="ECO:0000313" key="10">
    <source>
        <dbReference type="Proteomes" id="UP000002745"/>
    </source>
</evidence>
<dbReference type="PROSITE" id="PS50885">
    <property type="entry name" value="HAMP"/>
    <property type="match status" value="1"/>
</dbReference>
<sequence>MSWFENLKIGTKISVGFTVLVCLLILTSVVSGAGLLSSKENLSTYRSYARNTNAVGRVQANLLSARLGVKDFVISANQKEINTVKERLAATIKLLNETKTLIKHPDQLKLLAGFENDVKSYQSTFEEVTRLQAERDDIVNNILDVRGPAMEKALSDVMQSAYSANDIEAAYYAGYAQKHLLLGRLHVQKFLLDNQKSSLEHMEKSFSDMNKATNSLLSKLENSTRRQLTKQVIADSTIYLQAFERSATIIEARNDLIQNGLDKIGPEAAAIIEDMKLNYKQLQDELGPIAEAKVERSIAVSAMVTLGGVVFAVAAAWFISRMISGPTMLITNVMDRLAKGDLSAVVYGAKRKDEIGQMANAVQVFKDNAIAVKKLEEQVSRTKKEEEEQQRRIMLALADEMESSVGAVVDTVASASTEMQATASQLRSASEMSSSRATSVASASEEAGSNVATVAASARELGASVNEISKQVQRSAEQTKSAVEEAEATGVIVGELRESANHIGTILEIISGIAEQTNLLALNATIEAARAGDAGKGFAVVASEVKSLAEQTARATSDINKQISEIQSTTNRAVLAIDEISKSVKMVNDSAGAIASAVEEQGTATQEIVHAVGQASAGSAEVNVNIVDVAKTAEEAGEGAAQVLVAAAELSKQSEFLRTQMQGFIQKIRAA</sequence>
<reference evidence="10" key="1">
    <citation type="journal article" date="2011" name="J. Bacteriol.">
        <title>Genome sequences of eight morphologically diverse alphaproteobacteria.</title>
        <authorList>
            <consortium name="US DOE Joint Genome Institute"/>
            <person name="Brown P.J."/>
            <person name="Kysela D.T."/>
            <person name="Buechlein A."/>
            <person name="Hemmerich C."/>
            <person name="Brun Y.V."/>
        </authorList>
    </citation>
    <scope>NUCLEOTIDE SEQUENCE [LARGE SCALE GENOMIC DNA]</scope>
    <source>
        <strain evidence="10">ATCC 49814 / DSM 5838 / IFAM 1418</strain>
    </source>
</reference>
<keyword evidence="5" id="KW-1133">Transmembrane helix</keyword>
<evidence type="ECO:0000259" key="6">
    <source>
        <dbReference type="PROSITE" id="PS50111"/>
    </source>
</evidence>
<evidence type="ECO:0000259" key="7">
    <source>
        <dbReference type="PROSITE" id="PS50885"/>
    </source>
</evidence>
<evidence type="ECO:0000256" key="5">
    <source>
        <dbReference type="SAM" id="Phobius"/>
    </source>
</evidence>
<dbReference type="AlphaFoldDB" id="C6XQQ4"/>
<feature type="transmembrane region" description="Helical" evidence="5">
    <location>
        <begin position="298"/>
        <end position="319"/>
    </location>
</feature>
<dbReference type="SMART" id="SM01358">
    <property type="entry name" value="HBM"/>
    <property type="match status" value="1"/>
</dbReference>
<dbReference type="SUPFAM" id="SSF58104">
    <property type="entry name" value="Methyl-accepting chemotaxis protein (MCP) signaling domain"/>
    <property type="match status" value="1"/>
</dbReference>
<dbReference type="GO" id="GO:0016020">
    <property type="term" value="C:membrane"/>
    <property type="evidence" value="ECO:0007669"/>
    <property type="project" value="InterPro"/>
</dbReference>
<keyword evidence="1 3" id="KW-0807">Transducer</keyword>
<protein>
    <submittedName>
        <fullName evidence="9">Methyl-accepting chemotaxis sensory transducer</fullName>
    </submittedName>
</protein>
<dbReference type="STRING" id="582402.Hbal_0966"/>
<evidence type="ECO:0000256" key="2">
    <source>
        <dbReference type="ARBA" id="ARBA00029447"/>
    </source>
</evidence>
<dbReference type="PROSITE" id="PS51753">
    <property type="entry name" value="HBM"/>
    <property type="match status" value="1"/>
</dbReference>
<dbReference type="PANTHER" id="PTHR32089:SF112">
    <property type="entry name" value="LYSOZYME-LIKE PROTEIN-RELATED"/>
    <property type="match status" value="1"/>
</dbReference>
<dbReference type="GO" id="GO:0007165">
    <property type="term" value="P:signal transduction"/>
    <property type="evidence" value="ECO:0007669"/>
    <property type="project" value="UniProtKB-KW"/>
</dbReference>
<keyword evidence="10" id="KW-1185">Reference proteome</keyword>
<dbReference type="SMART" id="SM00283">
    <property type="entry name" value="MA"/>
    <property type="match status" value="1"/>
</dbReference>
<dbReference type="RefSeq" id="WP_015826810.1">
    <property type="nucleotide sequence ID" value="NC_012982.1"/>
</dbReference>
<keyword evidence="5" id="KW-0472">Membrane</keyword>
<dbReference type="eggNOG" id="COG0840">
    <property type="taxonomic scope" value="Bacteria"/>
</dbReference>
<feature type="domain" description="HBM" evidence="8">
    <location>
        <begin position="47"/>
        <end position="287"/>
    </location>
</feature>
<name>C6XQQ4_HIRBI</name>
<dbReference type="InterPro" id="IPR032255">
    <property type="entry name" value="HBM"/>
</dbReference>
<dbReference type="InterPro" id="IPR004089">
    <property type="entry name" value="MCPsignal_dom"/>
</dbReference>
<dbReference type="KEGG" id="hba:Hbal_0966"/>
<feature type="domain" description="HAMP" evidence="7">
    <location>
        <begin position="321"/>
        <end position="374"/>
    </location>
</feature>
<keyword evidence="5" id="KW-0812">Transmembrane</keyword>
<dbReference type="Pfam" id="PF00672">
    <property type="entry name" value="HAMP"/>
    <property type="match status" value="1"/>
</dbReference>
<evidence type="ECO:0000313" key="9">
    <source>
        <dbReference type="EMBL" id="ACT58660.1"/>
    </source>
</evidence>
<dbReference type="CDD" id="cd06225">
    <property type="entry name" value="HAMP"/>
    <property type="match status" value="1"/>
</dbReference>
<dbReference type="Proteomes" id="UP000002745">
    <property type="component" value="Chromosome"/>
</dbReference>
<evidence type="ECO:0000256" key="1">
    <source>
        <dbReference type="ARBA" id="ARBA00023224"/>
    </source>
</evidence>
<organism evidence="9 10">
    <name type="scientific">Hirschia baltica (strain ATCC 49814 / DSM 5838 / IFAM 1418)</name>
    <dbReference type="NCBI Taxonomy" id="582402"/>
    <lineage>
        <taxon>Bacteria</taxon>
        <taxon>Pseudomonadati</taxon>
        <taxon>Pseudomonadota</taxon>
        <taxon>Alphaproteobacteria</taxon>
        <taxon>Hyphomonadales</taxon>
        <taxon>Hyphomonadaceae</taxon>
        <taxon>Hirschia</taxon>
    </lineage>
</organism>
<feature type="region of interest" description="Disordered" evidence="4">
    <location>
        <begin position="423"/>
        <end position="446"/>
    </location>
</feature>
<proteinExistence type="inferred from homology"/>
<comment type="similarity">
    <text evidence="2">Belongs to the methyl-accepting chemotaxis (MCP) protein family.</text>
</comment>
<dbReference type="Pfam" id="PF12729">
    <property type="entry name" value="4HB_MCP_1"/>
    <property type="match status" value="1"/>
</dbReference>